<proteinExistence type="predicted"/>
<name>A0ABR4JGX7_9EURO</name>
<evidence type="ECO:0000256" key="6">
    <source>
        <dbReference type="SAM" id="MobiDB-lite"/>
    </source>
</evidence>
<evidence type="ECO:0000256" key="2">
    <source>
        <dbReference type="ARBA" id="ARBA00022692"/>
    </source>
</evidence>
<comment type="subcellular location">
    <subcellularLocation>
        <location evidence="1">Membrane</location>
        <topology evidence="1">Multi-pass membrane protein</topology>
    </subcellularLocation>
</comment>
<keyword evidence="5" id="KW-0175">Coiled coil</keyword>
<feature type="transmembrane region" description="Helical" evidence="7">
    <location>
        <begin position="604"/>
        <end position="624"/>
    </location>
</feature>
<protein>
    <submittedName>
        <fullName evidence="8">Uncharacterized protein</fullName>
    </submittedName>
</protein>
<evidence type="ECO:0000256" key="1">
    <source>
        <dbReference type="ARBA" id="ARBA00004141"/>
    </source>
</evidence>
<reference evidence="8 9" key="1">
    <citation type="submission" date="2024-07" db="EMBL/GenBank/DDBJ databases">
        <title>Section-level genome sequencing and comparative genomics of Aspergillus sections Usti and Cavernicolus.</title>
        <authorList>
            <consortium name="Lawrence Berkeley National Laboratory"/>
            <person name="Nybo J.L."/>
            <person name="Vesth T.C."/>
            <person name="Theobald S."/>
            <person name="Frisvad J.C."/>
            <person name="Larsen T.O."/>
            <person name="Kjaerboelling I."/>
            <person name="Rothschild-Mancinelli K."/>
            <person name="Lyhne E.K."/>
            <person name="Kogle M.E."/>
            <person name="Barry K."/>
            <person name="Clum A."/>
            <person name="Na H."/>
            <person name="Ledsgaard L."/>
            <person name="Lin J."/>
            <person name="Lipzen A."/>
            <person name="Kuo A."/>
            <person name="Riley R."/>
            <person name="Mondo S."/>
            <person name="LaButti K."/>
            <person name="Haridas S."/>
            <person name="Pangalinan J."/>
            <person name="Salamov A.A."/>
            <person name="Simmons B.A."/>
            <person name="Magnuson J.K."/>
            <person name="Chen J."/>
            <person name="Drula E."/>
            <person name="Henrissat B."/>
            <person name="Wiebenga A."/>
            <person name="Lubbers R.J."/>
            <person name="Gomes A.C."/>
            <person name="Macurrencykelacurrency M.R."/>
            <person name="Stajich J."/>
            <person name="Grigoriev I.V."/>
            <person name="Mortensen U.H."/>
            <person name="De vries R.P."/>
            <person name="Baker S.E."/>
            <person name="Andersen M.R."/>
        </authorList>
    </citation>
    <scope>NUCLEOTIDE SEQUENCE [LARGE SCALE GENOMIC DNA]</scope>
    <source>
        <strain evidence="8 9">CBS 756.74</strain>
    </source>
</reference>
<dbReference type="PANTHER" id="PTHR47685:SF1">
    <property type="entry name" value="MAGNESIUM TRANSPORT PROTEIN CORA"/>
    <property type="match status" value="1"/>
</dbReference>
<dbReference type="Gene3D" id="1.20.58.340">
    <property type="entry name" value="Magnesium transport protein CorA, transmembrane region"/>
    <property type="match status" value="1"/>
</dbReference>
<dbReference type="SUPFAM" id="SSF144083">
    <property type="entry name" value="Magnesium transport protein CorA, transmembrane region"/>
    <property type="match status" value="1"/>
</dbReference>
<dbReference type="InterPro" id="IPR050829">
    <property type="entry name" value="CorA_MIT"/>
</dbReference>
<dbReference type="Proteomes" id="UP001610444">
    <property type="component" value="Unassembled WGS sequence"/>
</dbReference>
<dbReference type="EMBL" id="JBFXLR010000075">
    <property type="protein sequence ID" value="KAL2839290.1"/>
    <property type="molecule type" value="Genomic_DNA"/>
</dbReference>
<evidence type="ECO:0000313" key="8">
    <source>
        <dbReference type="EMBL" id="KAL2839290.1"/>
    </source>
</evidence>
<evidence type="ECO:0000256" key="4">
    <source>
        <dbReference type="ARBA" id="ARBA00023136"/>
    </source>
</evidence>
<dbReference type="RefSeq" id="XP_070893459.1">
    <property type="nucleotide sequence ID" value="XM_071037530.1"/>
</dbReference>
<dbReference type="PANTHER" id="PTHR47685">
    <property type="entry name" value="MAGNESIUM TRANSPORT PROTEIN CORA"/>
    <property type="match status" value="1"/>
</dbReference>
<evidence type="ECO:0000256" key="3">
    <source>
        <dbReference type="ARBA" id="ARBA00022989"/>
    </source>
</evidence>
<comment type="caution">
    <text evidence="8">The sequence shown here is derived from an EMBL/GenBank/DDBJ whole genome shotgun (WGS) entry which is preliminary data.</text>
</comment>
<gene>
    <name evidence="8" type="ORF">BJX68DRAFT_198670</name>
</gene>
<dbReference type="GeneID" id="98152694"/>
<evidence type="ECO:0000313" key="9">
    <source>
        <dbReference type="Proteomes" id="UP001610444"/>
    </source>
</evidence>
<keyword evidence="9" id="KW-1185">Reference proteome</keyword>
<dbReference type="Pfam" id="PF01544">
    <property type="entry name" value="CorA"/>
    <property type="match status" value="1"/>
</dbReference>
<keyword evidence="3 7" id="KW-1133">Transmembrane helix</keyword>
<organism evidence="8 9">
    <name type="scientific">Aspergillus pseudodeflectus</name>
    <dbReference type="NCBI Taxonomy" id="176178"/>
    <lineage>
        <taxon>Eukaryota</taxon>
        <taxon>Fungi</taxon>
        <taxon>Dikarya</taxon>
        <taxon>Ascomycota</taxon>
        <taxon>Pezizomycotina</taxon>
        <taxon>Eurotiomycetes</taxon>
        <taxon>Eurotiomycetidae</taxon>
        <taxon>Eurotiales</taxon>
        <taxon>Aspergillaceae</taxon>
        <taxon>Aspergillus</taxon>
        <taxon>Aspergillus subgen. Nidulantes</taxon>
    </lineage>
</organism>
<sequence length="685" mass="77343">MTPDNTSKDAPGASTSQNAAAPDSTTGPILALFKEVKDIAETLNSIKSELARHSEQLSRLDHSSTAKEAILEFPPRESDWDARELHAWYQSLVPDEPRLQTMGELIRGALYATSKHTDIVQISATPIAVAQGVIESTHPVLLALTDGIERLMHAWPRKLMANVEESGDCPISDEDSVYFNWLFPYSSRVSLEIASLEMQYNSQGDPVVRDKRHKDGHLLQEFIFKKQPNTAIDNPWLESLYGRILRHIEVWRVDVLPVQAIAFILWQLHHPDVTNYTTNPGFGTVWTIERSGVLFVLGYASSWGQLDNISCCKAFSPGELLLVFQVRWMDMDDADEEIDRRSRGNPHETGLRLERGHAVIPYTTSAGNDREFQLSEMRHALAARTTTHTRLPQYTIVTLLDNEAGYAHDSNYPANGLRKRLQSSRCGSLTGVAVFLAEVSLGLEIIAKKWSCSLDNLDSRFGISLERLTPDRRRELMFDSGDFSKSEEYFTILQALRLCRNWVSETVRDVKSIAEKAHEVIDSMREGMTEDNLVERSQELQQLDKILARLVADSEALFQPLLDRIERNNEEIKSLRDGLFNATSVREASRGTSLAENSALQNRYILVFTVATIFYLPMSFVTSFYGMHLFDPGDESSASRTPFIITFIVISVGTYVVAAGALWLVRYREVIKKLLAPWRELIPTF</sequence>
<feature type="region of interest" description="Disordered" evidence="6">
    <location>
        <begin position="1"/>
        <end position="25"/>
    </location>
</feature>
<evidence type="ECO:0000256" key="5">
    <source>
        <dbReference type="SAM" id="Coils"/>
    </source>
</evidence>
<feature type="transmembrane region" description="Helical" evidence="7">
    <location>
        <begin position="644"/>
        <end position="665"/>
    </location>
</feature>
<feature type="coiled-coil region" evidence="5">
    <location>
        <begin position="36"/>
        <end position="63"/>
    </location>
</feature>
<keyword evidence="4 7" id="KW-0472">Membrane</keyword>
<accession>A0ABR4JGX7</accession>
<feature type="compositionally biased region" description="Polar residues" evidence="6">
    <location>
        <begin position="13"/>
        <end position="25"/>
    </location>
</feature>
<evidence type="ECO:0000256" key="7">
    <source>
        <dbReference type="SAM" id="Phobius"/>
    </source>
</evidence>
<dbReference type="InterPro" id="IPR045863">
    <property type="entry name" value="CorA_TM1_TM2"/>
</dbReference>
<keyword evidence="2 7" id="KW-0812">Transmembrane</keyword>
<dbReference type="InterPro" id="IPR002523">
    <property type="entry name" value="MgTranspt_CorA/ZnTranspt_ZntB"/>
</dbReference>